<evidence type="ECO:0000256" key="1">
    <source>
        <dbReference type="SAM" id="MobiDB-lite"/>
    </source>
</evidence>
<evidence type="ECO:0000313" key="3">
    <source>
        <dbReference type="Proteomes" id="UP000095751"/>
    </source>
</evidence>
<feature type="region of interest" description="Disordered" evidence="1">
    <location>
        <begin position="97"/>
        <end position="155"/>
    </location>
</feature>
<dbReference type="EMBL" id="KV784356">
    <property type="protein sequence ID" value="OEU19113.1"/>
    <property type="molecule type" value="Genomic_DNA"/>
</dbReference>
<feature type="compositionally biased region" description="Low complexity" evidence="1">
    <location>
        <begin position="227"/>
        <end position="249"/>
    </location>
</feature>
<sequence length="396" mass="44608">MKQYSNSILQQLSILVGSLFCLLLVVNAELSPFYNYRVSTKDAAGQQQQQQHQRRRGLVAAKQVGGVSRQQLNKQIEEAEAKEEEGYEYGEYYDDEYDELTNDNDGIEGEEEKTDNESAVEQKQNLRKTLLSRDSSSDEAEVVSTKTQRERELGKYGYKYYDGYSNNNNKNSNPEDYWCDSFYAKSHKKSKKDKKSKKGHYYHSKKDKKGKYYDYECKEQQDGGKDGNQNANPSQSPPSQSQPTPSGGNVNKPPSPHPPKDFLRFIMVREEAGTPVPGDFSIGDTLALNGKIYYWDDYERGLISDTSVGSFVTLCTGINAQDDLLCKYEIVIGGLQKDSSDATGIGALIANGPNYQSENYMIITGTEFEFSKYSGGTLVTTEDLVNPYLYADLYLL</sequence>
<dbReference type="Proteomes" id="UP000095751">
    <property type="component" value="Unassembled WGS sequence"/>
</dbReference>
<proteinExistence type="predicted"/>
<name>A0A1E7FMU5_9STRA</name>
<dbReference type="OrthoDB" id="54306at2759"/>
<keyword evidence="3" id="KW-1185">Reference proteome</keyword>
<dbReference type="AlphaFoldDB" id="A0A1E7FMU5"/>
<protein>
    <submittedName>
        <fullName evidence="2">Uncharacterized protein</fullName>
    </submittedName>
</protein>
<feature type="compositionally biased region" description="Acidic residues" evidence="1">
    <location>
        <begin position="97"/>
        <end position="114"/>
    </location>
</feature>
<reference evidence="2 3" key="1">
    <citation type="submission" date="2016-09" db="EMBL/GenBank/DDBJ databases">
        <title>Extensive genetic diversity and differential bi-allelic expression allows diatom success in the polar Southern Ocean.</title>
        <authorList>
            <consortium name="DOE Joint Genome Institute"/>
            <person name="Mock T."/>
            <person name="Otillar R.P."/>
            <person name="Strauss J."/>
            <person name="Dupont C."/>
            <person name="Frickenhaus S."/>
            <person name="Maumus F."/>
            <person name="Mcmullan M."/>
            <person name="Sanges R."/>
            <person name="Schmutz J."/>
            <person name="Toseland A."/>
            <person name="Valas R."/>
            <person name="Veluchamy A."/>
            <person name="Ward B.J."/>
            <person name="Allen A."/>
            <person name="Barry K."/>
            <person name="Falciatore A."/>
            <person name="Ferrante M."/>
            <person name="Fortunato A.E."/>
            <person name="Gloeckner G."/>
            <person name="Gruber A."/>
            <person name="Hipkin R."/>
            <person name="Janech M."/>
            <person name="Kroth P."/>
            <person name="Leese F."/>
            <person name="Lindquist E."/>
            <person name="Lyon B.R."/>
            <person name="Martin J."/>
            <person name="Mayer C."/>
            <person name="Parker M."/>
            <person name="Quesneville H."/>
            <person name="Raymond J."/>
            <person name="Uhlig C."/>
            <person name="Valentin K.U."/>
            <person name="Worden A.Z."/>
            <person name="Armbrust E.V."/>
            <person name="Bowler C."/>
            <person name="Green B."/>
            <person name="Moulton V."/>
            <person name="Van Oosterhout C."/>
            <person name="Grigoriev I."/>
        </authorList>
    </citation>
    <scope>NUCLEOTIDE SEQUENCE [LARGE SCALE GENOMIC DNA]</scope>
    <source>
        <strain evidence="2 3">CCMP1102</strain>
    </source>
</reference>
<dbReference type="KEGG" id="fcy:FRACYDRAFT_237406"/>
<accession>A0A1E7FMU5</accession>
<gene>
    <name evidence="2" type="ORF">FRACYDRAFT_237406</name>
</gene>
<feature type="region of interest" description="Disordered" evidence="1">
    <location>
        <begin position="218"/>
        <end position="261"/>
    </location>
</feature>
<feature type="region of interest" description="Disordered" evidence="1">
    <location>
        <begin position="45"/>
        <end position="64"/>
    </location>
</feature>
<evidence type="ECO:0000313" key="2">
    <source>
        <dbReference type="EMBL" id="OEU19113.1"/>
    </source>
</evidence>
<organism evidence="2 3">
    <name type="scientific">Fragilariopsis cylindrus CCMP1102</name>
    <dbReference type="NCBI Taxonomy" id="635003"/>
    <lineage>
        <taxon>Eukaryota</taxon>
        <taxon>Sar</taxon>
        <taxon>Stramenopiles</taxon>
        <taxon>Ochrophyta</taxon>
        <taxon>Bacillariophyta</taxon>
        <taxon>Bacillariophyceae</taxon>
        <taxon>Bacillariophycidae</taxon>
        <taxon>Bacillariales</taxon>
        <taxon>Bacillariaceae</taxon>
        <taxon>Fragilariopsis</taxon>
    </lineage>
</organism>
<dbReference type="InParanoid" id="A0A1E7FMU5"/>